<dbReference type="InterPro" id="IPR036770">
    <property type="entry name" value="Ankyrin_rpt-contain_sf"/>
</dbReference>
<dbReference type="STRING" id="5722.A2EXI4"/>
<dbReference type="CDD" id="cd19757">
    <property type="entry name" value="Bbox1"/>
    <property type="match status" value="1"/>
</dbReference>
<dbReference type="Pfam" id="PF12796">
    <property type="entry name" value="Ank_2"/>
    <property type="match status" value="1"/>
</dbReference>
<evidence type="ECO:0000256" key="4">
    <source>
        <dbReference type="SAM" id="MobiDB-lite"/>
    </source>
</evidence>
<dbReference type="EMBL" id="DS113530">
    <property type="protein sequence ID" value="EAY02601.1"/>
    <property type="molecule type" value="Genomic_DNA"/>
</dbReference>
<dbReference type="RefSeq" id="XP_001314824.1">
    <property type="nucleotide sequence ID" value="XM_001314789.1"/>
</dbReference>
<reference evidence="5" key="2">
    <citation type="journal article" date="2007" name="Science">
        <title>Draft genome sequence of the sexually transmitted pathogen Trichomonas vaginalis.</title>
        <authorList>
            <person name="Carlton J.M."/>
            <person name="Hirt R.P."/>
            <person name="Silva J.C."/>
            <person name="Delcher A.L."/>
            <person name="Schatz M."/>
            <person name="Zhao Q."/>
            <person name="Wortman J.R."/>
            <person name="Bidwell S.L."/>
            <person name="Alsmark U.C.M."/>
            <person name="Besteiro S."/>
            <person name="Sicheritz-Ponten T."/>
            <person name="Noel C.J."/>
            <person name="Dacks J.B."/>
            <person name="Foster P.G."/>
            <person name="Simillion C."/>
            <person name="Van de Peer Y."/>
            <person name="Miranda-Saavedra D."/>
            <person name="Barton G.J."/>
            <person name="Westrop G.D."/>
            <person name="Mueller S."/>
            <person name="Dessi D."/>
            <person name="Fiori P.L."/>
            <person name="Ren Q."/>
            <person name="Paulsen I."/>
            <person name="Zhang H."/>
            <person name="Bastida-Corcuera F.D."/>
            <person name="Simoes-Barbosa A."/>
            <person name="Brown M.T."/>
            <person name="Hayes R.D."/>
            <person name="Mukherjee M."/>
            <person name="Okumura C.Y."/>
            <person name="Schneider R."/>
            <person name="Smith A.J."/>
            <person name="Vanacova S."/>
            <person name="Villalvazo M."/>
            <person name="Haas B.J."/>
            <person name="Pertea M."/>
            <person name="Feldblyum T.V."/>
            <person name="Utterback T.R."/>
            <person name="Shu C.L."/>
            <person name="Osoegawa K."/>
            <person name="de Jong P.J."/>
            <person name="Hrdy I."/>
            <person name="Horvathova L."/>
            <person name="Zubacova Z."/>
            <person name="Dolezal P."/>
            <person name="Malik S.B."/>
            <person name="Logsdon J.M. Jr."/>
            <person name="Henze K."/>
            <person name="Gupta A."/>
            <person name="Wang C.C."/>
            <person name="Dunne R.L."/>
            <person name="Upcroft J.A."/>
            <person name="Upcroft P."/>
            <person name="White O."/>
            <person name="Salzberg S.L."/>
            <person name="Tang P."/>
            <person name="Chiu C.-H."/>
            <person name="Lee Y.-S."/>
            <person name="Embley T.M."/>
            <person name="Coombs G.H."/>
            <person name="Mottram J.C."/>
            <person name="Tachezy J."/>
            <person name="Fraser-Liggett C.M."/>
            <person name="Johnson P.J."/>
        </authorList>
    </citation>
    <scope>NUCLEOTIDE SEQUENCE [LARGE SCALE GENOMIC DNA]</scope>
    <source>
        <strain evidence="5">G3</strain>
    </source>
</reference>
<feature type="region of interest" description="Disordered" evidence="4">
    <location>
        <begin position="274"/>
        <end position="296"/>
    </location>
</feature>
<sequence length="366" mass="41462">MAESIITAADIEQKTIQIIQSGTLDDFKLLGIGSSDINRSLSISSSVKIVNKSKKYPFREITSPTIVVLAILCEREDILEYILDNLNPNLSIYVNGWHPIHYAACTSSYKCMQLLLKVQYIQENIDIPIIPSFKIETDPSYHTTALHIAVTNHRYAQVLLLTSPLPDIIYTDAGKKINNIEPSEFESANIFQLSLQGNSALHIATKIKDVDLVRILLIAGADPNMVNHNNITSTNLAKSLDYREIQEILKNNDIGEVDFYEKYFEPLDFHNMTKDNYDENSEENQGKPNNASKSEVEELQDELNKMIFQIQELSIMIHDFETKDQNVILHVCSRCGKLTENQCPSCSEYFCEDCFKLGVHSCKSSQ</sequence>
<dbReference type="PANTHER" id="PTHR24198">
    <property type="entry name" value="ANKYRIN REPEAT AND PROTEIN KINASE DOMAIN-CONTAINING PROTEIN"/>
    <property type="match status" value="1"/>
</dbReference>
<protein>
    <submittedName>
        <fullName evidence="5">Uncharacterized protein</fullName>
    </submittedName>
</protein>
<dbReference type="Pfam" id="PF00023">
    <property type="entry name" value="Ank"/>
    <property type="match status" value="1"/>
</dbReference>
<evidence type="ECO:0000256" key="3">
    <source>
        <dbReference type="PROSITE-ProRule" id="PRU00023"/>
    </source>
</evidence>
<dbReference type="AlphaFoldDB" id="A2EXI4"/>
<gene>
    <name evidence="5" type="ORF">TVAG_260610</name>
</gene>
<dbReference type="VEuPathDB" id="TrichDB:TVAGG3_0241520"/>
<dbReference type="InParanoid" id="A2EXI4"/>
<feature type="repeat" description="ANK" evidence="3">
    <location>
        <begin position="196"/>
        <end position="228"/>
    </location>
</feature>
<dbReference type="PROSITE" id="PS50088">
    <property type="entry name" value="ANK_REPEAT"/>
    <property type="match status" value="1"/>
</dbReference>
<dbReference type="Gene3D" id="1.25.40.20">
    <property type="entry name" value="Ankyrin repeat-containing domain"/>
    <property type="match status" value="1"/>
</dbReference>
<keyword evidence="1" id="KW-0677">Repeat</keyword>
<dbReference type="KEGG" id="tva:4760441"/>
<evidence type="ECO:0000256" key="1">
    <source>
        <dbReference type="ARBA" id="ARBA00022737"/>
    </source>
</evidence>
<dbReference type="SMART" id="SM00248">
    <property type="entry name" value="ANK"/>
    <property type="match status" value="4"/>
</dbReference>
<reference evidence="5" key="1">
    <citation type="submission" date="2006-10" db="EMBL/GenBank/DDBJ databases">
        <authorList>
            <person name="Amadeo P."/>
            <person name="Zhao Q."/>
            <person name="Wortman J."/>
            <person name="Fraser-Liggett C."/>
            <person name="Carlton J."/>
        </authorList>
    </citation>
    <scope>NUCLEOTIDE SEQUENCE</scope>
    <source>
        <strain evidence="5">G3</strain>
    </source>
</reference>
<name>A2EXI4_TRIV3</name>
<evidence type="ECO:0000256" key="2">
    <source>
        <dbReference type="ARBA" id="ARBA00023043"/>
    </source>
</evidence>
<keyword evidence="6" id="KW-1185">Reference proteome</keyword>
<dbReference type="SUPFAM" id="SSF48403">
    <property type="entry name" value="Ankyrin repeat"/>
    <property type="match status" value="1"/>
</dbReference>
<dbReference type="InterPro" id="IPR002110">
    <property type="entry name" value="Ankyrin_rpt"/>
</dbReference>
<dbReference type="SMR" id="A2EXI4"/>
<dbReference type="Proteomes" id="UP000001542">
    <property type="component" value="Unassembled WGS sequence"/>
</dbReference>
<dbReference type="OrthoDB" id="1854502at2759"/>
<dbReference type="VEuPathDB" id="TrichDB:TVAG_260610"/>
<evidence type="ECO:0000313" key="6">
    <source>
        <dbReference type="Proteomes" id="UP000001542"/>
    </source>
</evidence>
<accession>A2EXI4</accession>
<evidence type="ECO:0000313" key="5">
    <source>
        <dbReference type="EMBL" id="EAY02601.1"/>
    </source>
</evidence>
<keyword evidence="2 3" id="KW-0040">ANK repeat</keyword>
<dbReference type="PANTHER" id="PTHR24198:SF165">
    <property type="entry name" value="ANKYRIN REPEAT-CONTAINING PROTEIN-RELATED"/>
    <property type="match status" value="1"/>
</dbReference>
<proteinExistence type="predicted"/>
<dbReference type="PROSITE" id="PS50297">
    <property type="entry name" value="ANK_REP_REGION"/>
    <property type="match status" value="1"/>
</dbReference>
<organism evidence="5 6">
    <name type="scientific">Trichomonas vaginalis (strain ATCC PRA-98 / G3)</name>
    <dbReference type="NCBI Taxonomy" id="412133"/>
    <lineage>
        <taxon>Eukaryota</taxon>
        <taxon>Metamonada</taxon>
        <taxon>Parabasalia</taxon>
        <taxon>Trichomonadida</taxon>
        <taxon>Trichomonadidae</taxon>
        <taxon>Trichomonas</taxon>
    </lineage>
</organism>